<accession>A1ZKY7</accession>
<name>A1ZKY7_MICM2</name>
<dbReference type="Gene3D" id="3.30.530.20">
    <property type="match status" value="1"/>
</dbReference>
<dbReference type="RefSeq" id="WP_002697121.1">
    <property type="nucleotide sequence ID" value="NZ_AAWS01000013.1"/>
</dbReference>
<evidence type="ECO:0000313" key="2">
    <source>
        <dbReference type="Proteomes" id="UP000004095"/>
    </source>
</evidence>
<protein>
    <recommendedName>
        <fullName evidence="3">SRPBCC family protein</fullName>
    </recommendedName>
</protein>
<gene>
    <name evidence="1" type="ORF">M23134_00107</name>
</gene>
<reference evidence="1 2" key="1">
    <citation type="submission" date="2007-01" db="EMBL/GenBank/DDBJ databases">
        <authorList>
            <person name="Haygood M."/>
            <person name="Podell S."/>
            <person name="Anderson C."/>
            <person name="Hopkinson B."/>
            <person name="Roe K."/>
            <person name="Barbeau K."/>
            <person name="Gaasterland T."/>
            <person name="Ferriera S."/>
            <person name="Johnson J."/>
            <person name="Kravitz S."/>
            <person name="Beeson K."/>
            <person name="Sutton G."/>
            <person name="Rogers Y.-H."/>
            <person name="Friedman R."/>
            <person name="Frazier M."/>
            <person name="Venter J.C."/>
        </authorList>
    </citation>
    <scope>NUCLEOTIDE SEQUENCE [LARGE SCALE GENOMIC DNA]</scope>
    <source>
        <strain evidence="1 2">ATCC 23134</strain>
    </source>
</reference>
<dbReference type="eggNOG" id="COG3427">
    <property type="taxonomic scope" value="Bacteria"/>
</dbReference>
<proteinExistence type="predicted"/>
<dbReference type="EMBL" id="AAWS01000013">
    <property type="protein sequence ID" value="EAY28953.1"/>
    <property type="molecule type" value="Genomic_DNA"/>
</dbReference>
<evidence type="ECO:0008006" key="3">
    <source>
        <dbReference type="Google" id="ProtNLM"/>
    </source>
</evidence>
<dbReference type="OrthoDB" id="411301at2"/>
<comment type="caution">
    <text evidence="1">The sequence shown here is derived from an EMBL/GenBank/DDBJ whole genome shotgun (WGS) entry which is preliminary data.</text>
</comment>
<organism evidence="1 2">
    <name type="scientific">Microscilla marina ATCC 23134</name>
    <dbReference type="NCBI Taxonomy" id="313606"/>
    <lineage>
        <taxon>Bacteria</taxon>
        <taxon>Pseudomonadati</taxon>
        <taxon>Bacteroidota</taxon>
        <taxon>Cytophagia</taxon>
        <taxon>Cytophagales</taxon>
        <taxon>Microscillaceae</taxon>
        <taxon>Microscilla</taxon>
    </lineage>
</organism>
<evidence type="ECO:0000313" key="1">
    <source>
        <dbReference type="EMBL" id="EAY28953.1"/>
    </source>
</evidence>
<sequence length="148" mass="16947">MKYNTEIDINLPLDKVVTLFDNPDHLKKWQPTLLSFSMISGELGQPGSKVKLVYKRGKKGRLTMIETLIKHDLPEELLATYEAPGVLNHQKNTFIDLGNGKTRWQSVTEFKFSGTMKVVAFLLGKKGFQKETMKFHQLFKDFAESNPE</sequence>
<dbReference type="CDD" id="cd07812">
    <property type="entry name" value="SRPBCC"/>
    <property type="match status" value="1"/>
</dbReference>
<dbReference type="AlphaFoldDB" id="A1ZKY7"/>
<dbReference type="Pfam" id="PF10604">
    <property type="entry name" value="Polyketide_cyc2"/>
    <property type="match status" value="1"/>
</dbReference>
<dbReference type="InterPro" id="IPR019587">
    <property type="entry name" value="Polyketide_cyclase/dehydratase"/>
</dbReference>
<dbReference type="InterPro" id="IPR023393">
    <property type="entry name" value="START-like_dom_sf"/>
</dbReference>
<keyword evidence="2" id="KW-1185">Reference proteome</keyword>
<dbReference type="Proteomes" id="UP000004095">
    <property type="component" value="Unassembled WGS sequence"/>
</dbReference>
<dbReference type="SUPFAM" id="SSF55961">
    <property type="entry name" value="Bet v1-like"/>
    <property type="match status" value="1"/>
</dbReference>